<keyword evidence="5" id="KW-0378">Hydrolase</keyword>
<dbReference type="InterPro" id="IPR054593">
    <property type="entry name" value="Beta-mannosidase-like_N2"/>
</dbReference>
<dbReference type="Gene3D" id="2.60.120.260">
    <property type="entry name" value="Galactose-binding domain-like"/>
    <property type="match status" value="1"/>
</dbReference>
<evidence type="ECO:0000256" key="1">
    <source>
        <dbReference type="ARBA" id="ARBA00000829"/>
    </source>
</evidence>
<dbReference type="Pfam" id="PF22666">
    <property type="entry name" value="Glyco_hydro_2_N2"/>
    <property type="match status" value="1"/>
</dbReference>
<name>A0A2V5K2T9_9BACL</name>
<dbReference type="Pfam" id="PF18368">
    <property type="entry name" value="Ig_GlcNase"/>
    <property type="match status" value="1"/>
</dbReference>
<dbReference type="AlphaFoldDB" id="A0A2V5K2T9"/>
<feature type="region of interest" description="Disordered" evidence="7">
    <location>
        <begin position="290"/>
        <end position="311"/>
    </location>
</feature>
<evidence type="ECO:0000256" key="2">
    <source>
        <dbReference type="ARBA" id="ARBA00007401"/>
    </source>
</evidence>
<evidence type="ECO:0000259" key="11">
    <source>
        <dbReference type="Pfam" id="PF22666"/>
    </source>
</evidence>
<dbReference type="InterPro" id="IPR050887">
    <property type="entry name" value="Beta-mannosidase_GH2"/>
</dbReference>
<proteinExistence type="inferred from homology"/>
<evidence type="ECO:0000313" key="12">
    <source>
        <dbReference type="EMBL" id="PYI53528.1"/>
    </source>
</evidence>
<dbReference type="InterPro" id="IPR017853">
    <property type="entry name" value="GH"/>
</dbReference>
<dbReference type="Pfam" id="PF00703">
    <property type="entry name" value="Glyco_hydro_2"/>
    <property type="match status" value="1"/>
</dbReference>
<evidence type="ECO:0000256" key="3">
    <source>
        <dbReference type="ARBA" id="ARBA00012754"/>
    </source>
</evidence>
<dbReference type="InterPro" id="IPR013783">
    <property type="entry name" value="Ig-like_fold"/>
</dbReference>
<dbReference type="OrthoDB" id="9801077at2"/>
<comment type="catalytic activity">
    <reaction evidence="1">
        <text>Hydrolysis of terminal, non-reducing beta-D-mannose residues in beta-D-mannosides.</text>
        <dbReference type="EC" id="3.2.1.25"/>
    </reaction>
</comment>
<dbReference type="EC" id="3.2.1.25" evidence="3"/>
<evidence type="ECO:0000256" key="4">
    <source>
        <dbReference type="ARBA" id="ARBA00022729"/>
    </source>
</evidence>
<evidence type="ECO:0000259" key="10">
    <source>
        <dbReference type="Pfam" id="PF18368"/>
    </source>
</evidence>
<dbReference type="SUPFAM" id="SSF51445">
    <property type="entry name" value="(Trans)glycosidases"/>
    <property type="match status" value="1"/>
</dbReference>
<dbReference type="InterPro" id="IPR041351">
    <property type="entry name" value="Ig_GlcNase"/>
</dbReference>
<keyword evidence="13" id="KW-1185">Reference proteome</keyword>
<dbReference type="PANTHER" id="PTHR43730">
    <property type="entry name" value="BETA-MANNOSIDASE"/>
    <property type="match status" value="1"/>
</dbReference>
<feature type="domain" description="Glycoside hydrolase family 2 immunoglobulin-like beta-sandwich" evidence="8">
    <location>
        <begin position="192"/>
        <end position="284"/>
    </location>
</feature>
<evidence type="ECO:0000259" key="8">
    <source>
        <dbReference type="Pfam" id="PF00703"/>
    </source>
</evidence>
<dbReference type="InterPro" id="IPR036156">
    <property type="entry name" value="Beta-gal/glucu_dom_sf"/>
</dbReference>
<dbReference type="InterPro" id="IPR006103">
    <property type="entry name" value="Glyco_hydro_2_cat"/>
</dbReference>
<dbReference type="Gene3D" id="2.60.40.10">
    <property type="entry name" value="Immunoglobulins"/>
    <property type="match status" value="2"/>
</dbReference>
<comment type="similarity">
    <text evidence="2">Belongs to the glycosyl hydrolase 2 family.</text>
</comment>
<dbReference type="RefSeq" id="WP_110841300.1">
    <property type="nucleotide sequence ID" value="NZ_QJVJ01000007.1"/>
</dbReference>
<dbReference type="GO" id="GO:0005975">
    <property type="term" value="P:carbohydrate metabolic process"/>
    <property type="evidence" value="ECO:0007669"/>
    <property type="project" value="InterPro"/>
</dbReference>
<comment type="caution">
    <text evidence="12">The sequence shown here is derived from an EMBL/GenBank/DDBJ whole genome shotgun (WGS) entry which is preliminary data.</text>
</comment>
<dbReference type="PANTHER" id="PTHR43730:SF1">
    <property type="entry name" value="BETA-MANNOSIDASE"/>
    <property type="match status" value="1"/>
</dbReference>
<evidence type="ECO:0000256" key="6">
    <source>
        <dbReference type="ARBA" id="ARBA00023295"/>
    </source>
</evidence>
<feature type="domain" description="Exo-beta-D-glucosaminidase Ig-fold" evidence="10">
    <location>
        <begin position="767"/>
        <end position="862"/>
    </location>
</feature>
<dbReference type="GO" id="GO:0004567">
    <property type="term" value="F:beta-mannosidase activity"/>
    <property type="evidence" value="ECO:0007669"/>
    <property type="project" value="UniProtKB-EC"/>
</dbReference>
<dbReference type="GO" id="GO:0006516">
    <property type="term" value="P:glycoprotein catabolic process"/>
    <property type="evidence" value="ECO:0007669"/>
    <property type="project" value="TreeGrafter"/>
</dbReference>
<sequence length="869" mass="96962">MRISLNGSDWLYKDFLGEDWVWRHAEKPDTRDVRWWRTGTVPGSVHHDLWANGELPDPYFERNSLLAEWVPERTWVYKKTFRADLGWKGRRVRLRFEGIDYEARLFLNGVPIGAHRGMFTPAVFEVSDALLYGEDNLLAVVLERAPDAQPQVGRTSKVRTHKSRMTYWWDFCPRMIHLGIWDDVCLEVSGPVTVEDAFVRPQLSADRSAAAVSVTAKLDSTVRAVVEADVTLTLGGRVVARSTTKHAVAPGETPLNVCLDVAQPSLWWPNGYGAQPLYEAEVAVRILERRSGTESHPHPDAESSPPVSHARRTTFGIRSVELVRNETPDETALPYTFVVNGRKLYIKGWNWVPIDVMYGVERPAKLERLLTLAKRANVNMLRVWGGGLIEKEAFYELCDRMGILVWQEFIQSSSGIENKPSDDPAFIAMMVSEAERIIPRKRNHPSLALWCGGNELQTRDGRPLDDAEPALAALRDAVRRLDPDRHWLATSPTGRLFSNSLAHIEADPDGLHDVHGPWEHQGLTSQYTLYNQGTSLLHSEFGVEGMTNRKTLDATISADNQWPASKDNPVYFHRGSWWTNEPYVQSAFGGGIGDVGTLIRASQLLQAEGLRYAVESNRRRKYRNSGSLPWQFNEPYPNGYCTSALDYYAVPKPVYYAVAKAYAPVAVTASFAAQAWAERDVFEAELWAAHSGECALDGCALHAAVRDAAGKLVHEARHAFALAANAPERIGEFGFALDRIGTDIFFLDLTLTGPEGAVLADNRYLFSRTADLEPILQLPAGGLTVAGIARNGDRWNVTLRNDGEAAAVGVRLDDARRLGDCGYVYFDDNHFHLLPGESRTIVIDWDGVVPEEDRSIEASGFNAGPLRLP</sequence>
<feature type="domain" description="Glycoside hydrolase family 2 catalytic" evidence="9">
    <location>
        <begin position="336"/>
        <end position="485"/>
    </location>
</feature>
<reference evidence="12 13" key="1">
    <citation type="submission" date="2018-05" db="EMBL/GenBank/DDBJ databases">
        <title>Paenibacillus flagellatus sp. nov., isolated from selenium mineral soil.</title>
        <authorList>
            <person name="Dai X."/>
        </authorList>
    </citation>
    <scope>NUCLEOTIDE SEQUENCE [LARGE SCALE GENOMIC DNA]</scope>
    <source>
        <strain evidence="12 13">DXL2</strain>
    </source>
</reference>
<evidence type="ECO:0000256" key="5">
    <source>
        <dbReference type="ARBA" id="ARBA00022801"/>
    </source>
</evidence>
<dbReference type="InterPro" id="IPR008979">
    <property type="entry name" value="Galactose-bd-like_sf"/>
</dbReference>
<dbReference type="SUPFAM" id="SSF49303">
    <property type="entry name" value="beta-Galactosidase/glucuronidase domain"/>
    <property type="match status" value="3"/>
</dbReference>
<organism evidence="12 13">
    <name type="scientific">Paenibacillus flagellatus</name>
    <dbReference type="NCBI Taxonomy" id="2211139"/>
    <lineage>
        <taxon>Bacteria</taxon>
        <taxon>Bacillati</taxon>
        <taxon>Bacillota</taxon>
        <taxon>Bacilli</taxon>
        <taxon>Bacillales</taxon>
        <taxon>Paenibacillaceae</taxon>
        <taxon>Paenibacillus</taxon>
    </lineage>
</organism>
<evidence type="ECO:0000256" key="7">
    <source>
        <dbReference type="SAM" id="MobiDB-lite"/>
    </source>
</evidence>
<dbReference type="Proteomes" id="UP000247476">
    <property type="component" value="Unassembled WGS sequence"/>
</dbReference>
<dbReference type="SUPFAM" id="SSF49785">
    <property type="entry name" value="Galactose-binding domain-like"/>
    <property type="match status" value="1"/>
</dbReference>
<dbReference type="InterPro" id="IPR006102">
    <property type="entry name" value="Ig-like_GH2"/>
</dbReference>
<feature type="compositionally biased region" description="Basic and acidic residues" evidence="7">
    <location>
        <begin position="290"/>
        <end position="301"/>
    </location>
</feature>
<dbReference type="Gene3D" id="3.20.20.80">
    <property type="entry name" value="Glycosidases"/>
    <property type="match status" value="1"/>
</dbReference>
<protein>
    <recommendedName>
        <fullName evidence="3">beta-mannosidase</fullName>
        <ecNumber evidence="3">3.2.1.25</ecNumber>
    </recommendedName>
</protein>
<dbReference type="Pfam" id="PF02836">
    <property type="entry name" value="Glyco_hydro_2_C"/>
    <property type="match status" value="1"/>
</dbReference>
<keyword evidence="6" id="KW-0326">Glycosidase</keyword>
<dbReference type="EMBL" id="QJVJ01000007">
    <property type="protein sequence ID" value="PYI53528.1"/>
    <property type="molecule type" value="Genomic_DNA"/>
</dbReference>
<keyword evidence="4" id="KW-0732">Signal</keyword>
<gene>
    <name evidence="12" type="ORF">DLM86_17350</name>
</gene>
<evidence type="ECO:0000313" key="13">
    <source>
        <dbReference type="Proteomes" id="UP000247476"/>
    </source>
</evidence>
<evidence type="ECO:0000259" key="9">
    <source>
        <dbReference type="Pfam" id="PF02836"/>
    </source>
</evidence>
<feature type="domain" description="Beta-mannosidase-like galactose-binding" evidence="11">
    <location>
        <begin position="23"/>
        <end position="181"/>
    </location>
</feature>
<accession>A0A2V5K2T9</accession>